<comment type="caution">
    <text evidence="1">The sequence shown here is derived from an EMBL/GenBank/DDBJ whole genome shotgun (WGS) entry which is preliminary data.</text>
</comment>
<sequence>MFDFDDGASEREKCFTTVTQLPAFVDPKQIPSKKSPFSTILNHPLTHTVEVILPEAVYTSIQSSLDAKLTKPRYARVFMSPADILDGDFFNTYIKSGNVIMISEGRSGSDIVFTLREGICKIELGKEIYERTGLNGKSIRSGGRKHEKERFLIELNLRLPSMLHGKKGFERIVWAFKNVLNQSLTWLFCDLDPASQDDESKPIKGLHPQLLESAPAQAKLKDVLTPPLQELVSSQMPEAEMQERCVDPYLSRYSVPEFDKNDTVDLVSLKWRGFISSAWTMQLFLTLMSSTAKLTSVEPSSWFVISSSALDRQAVEGRDGFSIAVSPNILSSTTGIDAKAATEAEAETETQDPEASALNTRHAICWEFVGASALHSP</sequence>
<dbReference type="GO" id="GO:0000171">
    <property type="term" value="F:ribonuclease MRP activity"/>
    <property type="evidence" value="ECO:0007669"/>
    <property type="project" value="TreeGrafter"/>
</dbReference>
<dbReference type="Proteomes" id="UP001147747">
    <property type="component" value="Unassembled WGS sequence"/>
</dbReference>
<dbReference type="EMBL" id="JAPZBU010000009">
    <property type="protein sequence ID" value="KAJ5387999.1"/>
    <property type="molecule type" value="Genomic_DNA"/>
</dbReference>
<dbReference type="GO" id="GO:0000172">
    <property type="term" value="C:ribonuclease MRP complex"/>
    <property type="evidence" value="ECO:0007669"/>
    <property type="project" value="TreeGrafter"/>
</dbReference>
<proteinExistence type="predicted"/>
<dbReference type="OrthoDB" id="63112at2759"/>
<dbReference type="InterPro" id="IPR013893">
    <property type="entry name" value="RNase_P_Rpp40"/>
</dbReference>
<evidence type="ECO:0000313" key="2">
    <source>
        <dbReference type="Proteomes" id="UP001147747"/>
    </source>
</evidence>
<dbReference type="GO" id="GO:0030681">
    <property type="term" value="C:multimeric ribonuclease P complex"/>
    <property type="evidence" value="ECO:0007669"/>
    <property type="project" value="TreeGrafter"/>
</dbReference>
<gene>
    <name evidence="1" type="ORF">N7509_010540</name>
</gene>
<dbReference type="GO" id="GO:0000447">
    <property type="term" value="P:endonucleolytic cleavage in ITS1 to separate SSU-rRNA from 5.8S rRNA and LSU-rRNA from tricistronic rRNA transcript (SSU-rRNA, 5.8S rRNA, LSU-rRNA)"/>
    <property type="evidence" value="ECO:0007669"/>
    <property type="project" value="TreeGrafter"/>
</dbReference>
<dbReference type="AlphaFoldDB" id="A0A9W9VRM8"/>
<evidence type="ECO:0000313" key="1">
    <source>
        <dbReference type="EMBL" id="KAJ5387999.1"/>
    </source>
</evidence>
<reference evidence="1" key="2">
    <citation type="journal article" date="2023" name="IMA Fungus">
        <title>Comparative genomic study of the Penicillium genus elucidates a diverse pangenome and 15 lateral gene transfer events.</title>
        <authorList>
            <person name="Petersen C."/>
            <person name="Sorensen T."/>
            <person name="Nielsen M.R."/>
            <person name="Sondergaard T.E."/>
            <person name="Sorensen J.L."/>
            <person name="Fitzpatrick D.A."/>
            <person name="Frisvad J.C."/>
            <person name="Nielsen K.L."/>
        </authorList>
    </citation>
    <scope>NUCLEOTIDE SEQUENCE</scope>
    <source>
        <strain evidence="1">IBT 29677</strain>
    </source>
</reference>
<dbReference type="GO" id="GO:0004526">
    <property type="term" value="F:ribonuclease P activity"/>
    <property type="evidence" value="ECO:0007669"/>
    <property type="project" value="TreeGrafter"/>
</dbReference>
<reference evidence="1" key="1">
    <citation type="submission" date="2022-12" db="EMBL/GenBank/DDBJ databases">
        <authorList>
            <person name="Petersen C."/>
        </authorList>
    </citation>
    <scope>NUCLEOTIDE SEQUENCE</scope>
    <source>
        <strain evidence="1">IBT 29677</strain>
    </source>
</reference>
<name>A0A9W9VRM8_9EURO</name>
<dbReference type="GO" id="GO:0001682">
    <property type="term" value="P:tRNA 5'-leader removal"/>
    <property type="evidence" value="ECO:0007669"/>
    <property type="project" value="InterPro"/>
</dbReference>
<dbReference type="PANTHER" id="PTHR15396">
    <property type="entry name" value="RIBONUCLEASE P PROTEIN SUBUNIT P40"/>
    <property type="match status" value="1"/>
</dbReference>
<accession>A0A9W9VRM8</accession>
<dbReference type="Pfam" id="PF08584">
    <property type="entry name" value="Ribonuc_P_40"/>
    <property type="match status" value="1"/>
</dbReference>
<protein>
    <submittedName>
        <fullName evidence="1">Uncharacterized protein</fullName>
    </submittedName>
</protein>
<keyword evidence="2" id="KW-1185">Reference proteome</keyword>
<dbReference type="RefSeq" id="XP_056485797.1">
    <property type="nucleotide sequence ID" value="XM_056635177.1"/>
</dbReference>
<organism evidence="1 2">
    <name type="scientific">Penicillium cosmopolitanum</name>
    <dbReference type="NCBI Taxonomy" id="1131564"/>
    <lineage>
        <taxon>Eukaryota</taxon>
        <taxon>Fungi</taxon>
        <taxon>Dikarya</taxon>
        <taxon>Ascomycota</taxon>
        <taxon>Pezizomycotina</taxon>
        <taxon>Eurotiomycetes</taxon>
        <taxon>Eurotiomycetidae</taxon>
        <taxon>Eurotiales</taxon>
        <taxon>Aspergillaceae</taxon>
        <taxon>Penicillium</taxon>
    </lineage>
</organism>
<dbReference type="PANTHER" id="PTHR15396:SF1">
    <property type="entry name" value="RIBONUCLEASE P PROTEIN SUBUNIT P40"/>
    <property type="match status" value="1"/>
</dbReference>
<dbReference type="GeneID" id="81374157"/>